<feature type="domain" description="UvrD-like helicase ATP-binding" evidence="15">
    <location>
        <begin position="1"/>
        <end position="412"/>
    </location>
</feature>
<dbReference type="PROSITE" id="PS51198">
    <property type="entry name" value="UVRD_HELICASE_ATP_BIND"/>
    <property type="match status" value="1"/>
</dbReference>
<dbReference type="InterPro" id="IPR014017">
    <property type="entry name" value="DNA_helicase_UvrD-like_C"/>
</dbReference>
<keyword evidence="7 14" id="KW-0067">ATP-binding</keyword>
<dbReference type="Gene3D" id="3.90.320.10">
    <property type="match status" value="1"/>
</dbReference>
<evidence type="ECO:0000256" key="1">
    <source>
        <dbReference type="ARBA" id="ARBA00022722"/>
    </source>
</evidence>
<dbReference type="PANTHER" id="PTHR11070">
    <property type="entry name" value="UVRD / RECB / PCRA DNA HELICASE FAMILY MEMBER"/>
    <property type="match status" value="1"/>
</dbReference>
<dbReference type="Proteomes" id="UP001156641">
    <property type="component" value="Unassembled WGS sequence"/>
</dbReference>
<dbReference type="EC" id="5.6.2.4" evidence="12"/>
<dbReference type="InterPro" id="IPR011604">
    <property type="entry name" value="PDDEXK-like_dom_sf"/>
</dbReference>
<comment type="catalytic activity">
    <reaction evidence="13">
        <text>ATP + H2O = ADP + phosphate + H(+)</text>
        <dbReference type="Rhea" id="RHEA:13065"/>
        <dbReference type="ChEBI" id="CHEBI:15377"/>
        <dbReference type="ChEBI" id="CHEBI:15378"/>
        <dbReference type="ChEBI" id="CHEBI:30616"/>
        <dbReference type="ChEBI" id="CHEBI:43474"/>
        <dbReference type="ChEBI" id="CHEBI:456216"/>
        <dbReference type="EC" id="5.6.2.4"/>
    </reaction>
</comment>
<sequence length="1052" mass="112562">MSLPALSIVTAGAGSGKTWRITQDIKREVLDNNVPPAGLLATTFTRKAASELQLRVQTALIAARQGETALAMQEALLGTVNSVCGRLLAEFAFEAGISPDLTVLDETGEAEAFAIAFGDAAGTAEDRIAPVAFRLGLSGEANGGDWHEPVRKIVSAARANRLDEAALRLSETRALAGVLGMLGTPDPAGAAALDAALEQAMTRLLAVAAKWDLGAEKKNTLGALDTVRTMRPLFAPQEGRFLTWADWAALATLGPAVARGADFAAVIEAAAAHDRHPRLHVDITTMLSVCYETAESALALYAEYKRKAGLIDFTDQETMLLDLLETNADISIELGQRLHTLFVDEFQDTSPLQLALFLRLGALAKRAVWVGDPKQAIYGFRGTDPALMDAILRSLGGKPDKANILSTSRRSRPDLVHLVNGIFVPTFAQQGMTAEVVALTPHRTDPPGTGPALHVWRLPKGAIPLRLEALAAQIAGLLAAPKRPMIQDPQTGETRLLRVGDVAVLCRDNKSVAILAAALGQRGVEVAAARGGLLETPEVSLALACLRRLADPRDNLAEAQVAHLAGGDEEWLDKLLAKQKLTDARVAALDALQTDLAGLPPSAALEVALSAAEIMPLLARWPAPRQRLANIEALFGEAKAYEDACNNLHRAATVGGFAAWLGALPEAPSQPASQGGDAVTLLTYHKAKGLEWPLVVMAQTDKEYPASAFKVSVDTEGGELDPAAPLAGRWVRYWPWPYAGRSKDIPMKMREAASPELAAAAKQSGCENVRLGYVGMTRARDVLVLALDPGMPSWLEGYAPGLAAALRKLPAGQGELTYNEVSLPVFAADVAEAEEAPPLPVLKKVTTLLWPAGPRPIFPPLRLTPSTAEGDVSAVIEVIDLGPRLRHAGGAARDEVGDALHRFLAADDPARETIERRTIAAKMLAEVEGDLTPEDCLEAADRFWRFIREHYGADAEVIPEWPVQYRLESGQEVHGRTDCLIRHSGALALIDHKSYPGRDPAARALHYLPQLIIYKEVLEAAWNLPVTAMVVHFPVLGKVALIKKHSGQSESK</sequence>
<gene>
    <name evidence="17" type="ORF">GCM10010909_33310</name>
</gene>
<evidence type="ECO:0000256" key="6">
    <source>
        <dbReference type="ARBA" id="ARBA00022839"/>
    </source>
</evidence>
<evidence type="ECO:0000256" key="11">
    <source>
        <dbReference type="ARBA" id="ARBA00034617"/>
    </source>
</evidence>
<feature type="domain" description="UvrD-like helicase C-terminal" evidence="16">
    <location>
        <begin position="422"/>
        <end position="689"/>
    </location>
</feature>
<dbReference type="InterPro" id="IPR014016">
    <property type="entry name" value="UvrD-like_ATP-bd"/>
</dbReference>
<evidence type="ECO:0000256" key="3">
    <source>
        <dbReference type="ARBA" id="ARBA00022763"/>
    </source>
</evidence>
<comment type="catalytic activity">
    <reaction evidence="11">
        <text>Couples ATP hydrolysis with the unwinding of duplex DNA by translocating in the 3'-5' direction.</text>
        <dbReference type="EC" id="5.6.2.4"/>
    </reaction>
</comment>
<dbReference type="GO" id="GO:0004386">
    <property type="term" value="F:helicase activity"/>
    <property type="evidence" value="ECO:0007669"/>
    <property type="project" value="UniProtKB-KW"/>
</dbReference>
<proteinExistence type="predicted"/>
<comment type="caution">
    <text evidence="17">The sequence shown here is derived from an EMBL/GenBank/DDBJ whole genome shotgun (WGS) entry which is preliminary data.</text>
</comment>
<evidence type="ECO:0000259" key="16">
    <source>
        <dbReference type="PROSITE" id="PS51217"/>
    </source>
</evidence>
<dbReference type="InterPro" id="IPR000212">
    <property type="entry name" value="DNA_helicase_UvrD/REP"/>
</dbReference>
<reference evidence="18" key="1">
    <citation type="journal article" date="2019" name="Int. J. Syst. Evol. Microbiol.">
        <title>The Global Catalogue of Microorganisms (GCM) 10K type strain sequencing project: providing services to taxonomists for standard genome sequencing and annotation.</title>
        <authorList>
            <consortium name="The Broad Institute Genomics Platform"/>
            <consortium name="The Broad Institute Genome Sequencing Center for Infectious Disease"/>
            <person name="Wu L."/>
            <person name="Ma J."/>
        </authorList>
    </citation>
    <scope>NUCLEOTIDE SEQUENCE [LARGE SCALE GENOMIC DNA]</scope>
    <source>
        <strain evidence="18">NBRC 112502</strain>
    </source>
</reference>
<dbReference type="EMBL" id="BSOS01000094">
    <property type="protein sequence ID" value="GLR68649.1"/>
    <property type="molecule type" value="Genomic_DNA"/>
</dbReference>
<keyword evidence="8" id="KW-0238">DNA-binding</keyword>
<dbReference type="InterPro" id="IPR027417">
    <property type="entry name" value="P-loop_NTPase"/>
</dbReference>
<dbReference type="Pfam" id="PF12705">
    <property type="entry name" value="PDDEXK_1"/>
    <property type="match status" value="1"/>
</dbReference>
<evidence type="ECO:0000256" key="13">
    <source>
        <dbReference type="ARBA" id="ARBA00048988"/>
    </source>
</evidence>
<accession>A0ABQ6A831</accession>
<evidence type="ECO:0000313" key="18">
    <source>
        <dbReference type="Proteomes" id="UP001156641"/>
    </source>
</evidence>
<keyword evidence="10" id="KW-0413">Isomerase</keyword>
<keyword evidence="3" id="KW-0227">DNA damage</keyword>
<evidence type="ECO:0000256" key="7">
    <source>
        <dbReference type="ARBA" id="ARBA00022840"/>
    </source>
</evidence>
<feature type="binding site" evidence="14">
    <location>
        <begin position="11"/>
        <end position="18"/>
    </location>
    <ligand>
        <name>ATP</name>
        <dbReference type="ChEBI" id="CHEBI:30616"/>
    </ligand>
</feature>
<keyword evidence="6" id="KW-0269">Exonuclease</keyword>
<evidence type="ECO:0000256" key="12">
    <source>
        <dbReference type="ARBA" id="ARBA00034808"/>
    </source>
</evidence>
<evidence type="ECO:0000256" key="5">
    <source>
        <dbReference type="ARBA" id="ARBA00022806"/>
    </source>
</evidence>
<protein>
    <recommendedName>
        <fullName evidence="12">DNA 3'-5' helicase</fullName>
        <ecNumber evidence="12">5.6.2.4</ecNumber>
    </recommendedName>
</protein>
<evidence type="ECO:0000313" key="17">
    <source>
        <dbReference type="EMBL" id="GLR68649.1"/>
    </source>
</evidence>
<name>A0ABQ6A831_9PROT</name>
<keyword evidence="4 14" id="KW-0378">Hydrolase</keyword>
<dbReference type="Pfam" id="PF13361">
    <property type="entry name" value="UvrD_C"/>
    <property type="match status" value="1"/>
</dbReference>
<dbReference type="PANTHER" id="PTHR11070:SF55">
    <property type="entry name" value="DNA 3'-5' HELICASE"/>
    <property type="match status" value="1"/>
</dbReference>
<dbReference type="RefSeq" id="WP_284259501.1">
    <property type="nucleotide sequence ID" value="NZ_BSOS01000094.1"/>
</dbReference>
<dbReference type="Gene3D" id="3.40.50.300">
    <property type="entry name" value="P-loop containing nucleotide triphosphate hydrolases"/>
    <property type="match status" value="4"/>
</dbReference>
<keyword evidence="1" id="KW-0540">Nuclease</keyword>
<dbReference type="SUPFAM" id="SSF52540">
    <property type="entry name" value="P-loop containing nucleoside triphosphate hydrolases"/>
    <property type="match status" value="1"/>
</dbReference>
<evidence type="ECO:0000256" key="2">
    <source>
        <dbReference type="ARBA" id="ARBA00022741"/>
    </source>
</evidence>
<dbReference type="PROSITE" id="PS51217">
    <property type="entry name" value="UVRD_HELICASE_CTER"/>
    <property type="match status" value="1"/>
</dbReference>
<keyword evidence="5 14" id="KW-0347">Helicase</keyword>
<organism evidence="17 18">
    <name type="scientific">Acidocella aquatica</name>
    <dbReference type="NCBI Taxonomy" id="1922313"/>
    <lineage>
        <taxon>Bacteria</taxon>
        <taxon>Pseudomonadati</taxon>
        <taxon>Pseudomonadota</taxon>
        <taxon>Alphaproteobacteria</taxon>
        <taxon>Acetobacterales</taxon>
        <taxon>Acidocellaceae</taxon>
        <taxon>Acidocella</taxon>
    </lineage>
</organism>
<evidence type="ECO:0000259" key="15">
    <source>
        <dbReference type="PROSITE" id="PS51198"/>
    </source>
</evidence>
<evidence type="ECO:0000256" key="14">
    <source>
        <dbReference type="PROSITE-ProRule" id="PRU00560"/>
    </source>
</evidence>
<evidence type="ECO:0000256" key="8">
    <source>
        <dbReference type="ARBA" id="ARBA00023125"/>
    </source>
</evidence>
<keyword evidence="18" id="KW-1185">Reference proteome</keyword>
<dbReference type="Pfam" id="PF00580">
    <property type="entry name" value="UvrD-helicase"/>
    <property type="match status" value="1"/>
</dbReference>
<keyword evidence="2 14" id="KW-0547">Nucleotide-binding</keyword>
<dbReference type="InterPro" id="IPR038726">
    <property type="entry name" value="PDDEXK_AddAB-type"/>
</dbReference>
<evidence type="ECO:0000256" key="10">
    <source>
        <dbReference type="ARBA" id="ARBA00023235"/>
    </source>
</evidence>
<evidence type="ECO:0000256" key="9">
    <source>
        <dbReference type="ARBA" id="ARBA00023204"/>
    </source>
</evidence>
<keyword evidence="9" id="KW-0234">DNA repair</keyword>
<evidence type="ECO:0000256" key="4">
    <source>
        <dbReference type="ARBA" id="ARBA00022801"/>
    </source>
</evidence>